<dbReference type="GeneID" id="35767748"/>
<dbReference type="NCBIfam" id="NF046040">
    <property type="entry name" value="RelB_antitoxin"/>
    <property type="match status" value="1"/>
</dbReference>
<protein>
    <submittedName>
        <fullName evidence="1">DUF6290 family protein</fullName>
    </submittedName>
    <submittedName>
        <fullName evidence="2">Translation repressor RelB</fullName>
    </submittedName>
</protein>
<proteinExistence type="predicted"/>
<reference evidence="1" key="2">
    <citation type="submission" date="2022-09" db="EMBL/GenBank/DDBJ databases">
        <title>Aerococcus urinae taxonomy study.</title>
        <authorList>
            <person name="Christensen J."/>
            <person name="Senneby E."/>
        </authorList>
    </citation>
    <scope>NUCLEOTIDE SEQUENCE</scope>
    <source>
        <strain evidence="1">NLD-066-U95</strain>
    </source>
</reference>
<evidence type="ECO:0000313" key="1">
    <source>
        <dbReference type="EMBL" id="MCY3053501.1"/>
    </source>
</evidence>
<sequence>MSKVTIPLNKDEEELFNQYAKFRNKPLSTLFKQCLEEKIEEDFDLEVVKNYDANKEANDVSYYSHNEVKGMLGL</sequence>
<evidence type="ECO:0000313" key="2">
    <source>
        <dbReference type="EMBL" id="QPS01790.1"/>
    </source>
</evidence>
<organism evidence="2 3">
    <name type="scientific">Aerococcus urinae</name>
    <dbReference type="NCBI Taxonomy" id="1376"/>
    <lineage>
        <taxon>Bacteria</taxon>
        <taxon>Bacillati</taxon>
        <taxon>Bacillota</taxon>
        <taxon>Bacilli</taxon>
        <taxon>Lactobacillales</taxon>
        <taxon>Aerococcaceae</taxon>
        <taxon>Aerococcus</taxon>
    </lineage>
</organism>
<dbReference type="EMBL" id="JAOTML010000006">
    <property type="protein sequence ID" value="MCY3053501.1"/>
    <property type="molecule type" value="Genomic_DNA"/>
</dbReference>
<dbReference type="EMBL" id="CP065662">
    <property type="protein sequence ID" value="QPS01790.1"/>
    <property type="molecule type" value="Genomic_DNA"/>
</dbReference>
<dbReference type="AlphaFoldDB" id="A0A109RF51"/>
<accession>A0A109RF51</accession>
<dbReference type="Proteomes" id="UP000594771">
    <property type="component" value="Chromosome"/>
</dbReference>
<evidence type="ECO:0000313" key="3">
    <source>
        <dbReference type="Proteomes" id="UP000594771"/>
    </source>
</evidence>
<dbReference type="KEGG" id="aun:AWM73_08435"/>
<keyword evidence="4" id="KW-1185">Reference proteome</keyword>
<dbReference type="Pfam" id="PF19807">
    <property type="entry name" value="DUF6290"/>
    <property type="match status" value="1"/>
</dbReference>
<dbReference type="InterPro" id="IPR046257">
    <property type="entry name" value="DUF6290"/>
</dbReference>
<evidence type="ECO:0000313" key="4">
    <source>
        <dbReference type="Proteomes" id="UP001069145"/>
    </source>
</evidence>
<dbReference type="Proteomes" id="UP001069145">
    <property type="component" value="Unassembled WGS sequence"/>
</dbReference>
<name>A0A109RF51_9LACT</name>
<gene>
    <name evidence="2" type="ORF">I6G68_01575</name>
    <name evidence="1" type="ORF">ODY43_05820</name>
</gene>
<reference evidence="2 3" key="1">
    <citation type="submission" date="2020-12" db="EMBL/GenBank/DDBJ databases">
        <title>FDA dAtabase for Regulatory Grade micrObial Sequences (FDA-ARGOS): Supporting development and validation of Infectious Disease Dx tests.</title>
        <authorList>
            <person name="Sproer C."/>
            <person name="Gronow S."/>
            <person name="Severitt S."/>
            <person name="Schroder I."/>
            <person name="Tallon L."/>
            <person name="Sadzewicz L."/>
            <person name="Zhao X."/>
            <person name="Boylan J."/>
            <person name="Ott S."/>
            <person name="Bowen H."/>
            <person name="Vavikolanu K."/>
            <person name="Mehta A."/>
            <person name="Aluvathingal J."/>
            <person name="Nadendla S."/>
            <person name="Lowell S."/>
            <person name="Myers T."/>
            <person name="Yan Y."/>
            <person name="Sichtig H."/>
        </authorList>
    </citation>
    <scope>NUCLEOTIDE SEQUENCE [LARGE SCALE GENOMIC DNA]</scope>
    <source>
        <strain evidence="2 3">FDAARGOS_911</strain>
    </source>
</reference>
<dbReference type="OrthoDB" id="1691100at2"/>
<dbReference type="RefSeq" id="WP_060778933.1">
    <property type="nucleotide sequence ID" value="NZ_CAJHLF010000006.1"/>
</dbReference>